<feature type="domain" description="CRISPR associated protein Cas6 C-terminal" evidence="7">
    <location>
        <begin position="122"/>
        <end position="249"/>
    </location>
</feature>
<dbReference type="GO" id="GO:0003723">
    <property type="term" value="F:RNA binding"/>
    <property type="evidence" value="ECO:0007669"/>
    <property type="project" value="UniProtKB-KW"/>
</dbReference>
<evidence type="ECO:0000256" key="1">
    <source>
        <dbReference type="ARBA" id="ARBA00005937"/>
    </source>
</evidence>
<keyword evidence="3" id="KW-0051">Antiviral defense</keyword>
<dbReference type="CDD" id="cd21140">
    <property type="entry name" value="Cas6_I-like"/>
    <property type="match status" value="1"/>
</dbReference>
<dbReference type="Proteomes" id="UP000322976">
    <property type="component" value="Unassembled WGS sequence"/>
</dbReference>
<comment type="caution">
    <text evidence="8">The sequence shown here is derived from an EMBL/GenBank/DDBJ whole genome shotgun (WGS) entry which is preliminary data.</text>
</comment>
<dbReference type="PANTHER" id="PTHR36984:SF1">
    <property type="entry name" value="CRISPR-ASSOCIATED ENDORIBONUCLEASE CAS6 1"/>
    <property type="match status" value="1"/>
</dbReference>
<keyword evidence="2" id="KW-0694">RNA-binding</keyword>
<feature type="active site" description="Proton acceptor" evidence="6">
    <location>
        <position position="28"/>
    </location>
</feature>
<evidence type="ECO:0000256" key="6">
    <source>
        <dbReference type="PIRSR" id="PIRSR005054-50"/>
    </source>
</evidence>
<dbReference type="Gene3D" id="3.30.70.1900">
    <property type="match status" value="1"/>
</dbReference>
<dbReference type="Pfam" id="PF01881">
    <property type="entry name" value="Cas_Cas6_C"/>
    <property type="match status" value="1"/>
</dbReference>
<reference evidence="8 9" key="1">
    <citation type="submission" date="2019-08" db="EMBL/GenBank/DDBJ databases">
        <title>Calorimonas adulescens gen. nov., sp. nov., an anaerobic thermophilic bacterium from Sakhalin hot spring.</title>
        <authorList>
            <person name="Khomyakova M.A."/>
            <person name="Merkel A.Y."/>
            <person name="Novikov A."/>
            <person name="Bonch-Osmolovskaya E.A."/>
            <person name="Slobodkin A.I."/>
        </authorList>
    </citation>
    <scope>NUCLEOTIDE SEQUENCE [LARGE SCALE GENOMIC DNA]</scope>
    <source>
        <strain evidence="8 9">A05MB</strain>
    </source>
</reference>
<evidence type="ECO:0000256" key="3">
    <source>
        <dbReference type="ARBA" id="ARBA00023118"/>
    </source>
</evidence>
<dbReference type="PIRSF" id="PIRSF005054">
    <property type="entry name" value="PF1131"/>
    <property type="match status" value="1"/>
</dbReference>
<keyword evidence="9" id="KW-1185">Reference proteome</keyword>
<dbReference type="InterPro" id="IPR049435">
    <property type="entry name" value="Cas_Cas6_C"/>
</dbReference>
<evidence type="ECO:0000313" key="9">
    <source>
        <dbReference type="Proteomes" id="UP000322976"/>
    </source>
</evidence>
<evidence type="ECO:0000256" key="2">
    <source>
        <dbReference type="ARBA" id="ARBA00022884"/>
    </source>
</evidence>
<dbReference type="GO" id="GO:0016788">
    <property type="term" value="F:hydrolase activity, acting on ester bonds"/>
    <property type="evidence" value="ECO:0007669"/>
    <property type="project" value="InterPro"/>
</dbReference>
<accession>A0A5D8QEB8</accession>
<dbReference type="PANTHER" id="PTHR36984">
    <property type="entry name" value="CRISPR-ASSOCIATED ENDORIBONUCLEASE CAS6 1"/>
    <property type="match status" value="1"/>
</dbReference>
<evidence type="ECO:0000313" key="8">
    <source>
        <dbReference type="EMBL" id="TZE81598.1"/>
    </source>
</evidence>
<dbReference type="NCBIfam" id="TIGR01877">
    <property type="entry name" value="cas_cas6"/>
    <property type="match status" value="1"/>
</dbReference>
<dbReference type="RefSeq" id="WP_149545576.1">
    <property type="nucleotide sequence ID" value="NZ_VTPS01000012.1"/>
</dbReference>
<dbReference type="Gene3D" id="3.30.70.1890">
    <property type="match status" value="1"/>
</dbReference>
<dbReference type="EMBL" id="VTPS01000012">
    <property type="protein sequence ID" value="TZE81598.1"/>
    <property type="molecule type" value="Genomic_DNA"/>
</dbReference>
<comment type="similarity">
    <text evidence="1 4">Belongs to the CRISPR-associated protein Cas6/Cse3/CasE family.</text>
</comment>
<comment type="function">
    <text evidence="4">CRISPR (clustered regularly interspaced short palindromic repeat), is an adaptive immune system that provides protection against mobile genetic elements (viruses, transposable elements and conjugative plasmids). CRISPR clusters contain sequences complementary to antecedent mobile elements and target invading nucleic acids. CRISPR clusters are transcribed and processed into CRISPR RNA (crRNA).</text>
</comment>
<dbReference type="InterPro" id="IPR045747">
    <property type="entry name" value="CRISPR-assoc_prot_Cas6_N_sf"/>
</dbReference>
<evidence type="ECO:0000256" key="4">
    <source>
        <dbReference type="PIRNR" id="PIRNR005054"/>
    </source>
</evidence>
<feature type="site" description="Transition state stabilizer" evidence="5">
    <location>
        <position position="55"/>
    </location>
</feature>
<dbReference type="Pfam" id="PF21350">
    <property type="entry name" value="Cas6_I-A"/>
    <property type="match status" value="1"/>
</dbReference>
<dbReference type="AlphaFoldDB" id="A0A5D8QEB8"/>
<evidence type="ECO:0000256" key="5">
    <source>
        <dbReference type="PIRSR" id="PIRSR005054-1"/>
    </source>
</evidence>
<dbReference type="GO" id="GO:0051607">
    <property type="term" value="P:defense response to virus"/>
    <property type="evidence" value="ECO:0007669"/>
    <property type="project" value="UniProtKB-KW"/>
</dbReference>
<proteinExistence type="inferred from homology"/>
<gene>
    <name evidence="8" type="primary">cas6</name>
    <name evidence="8" type="ORF">FWJ32_08765</name>
</gene>
<name>A0A5D8QEB8_9THEO</name>
<feature type="active site" description="Proton donor" evidence="6">
    <location>
        <position position="43"/>
    </location>
</feature>
<protein>
    <recommendedName>
        <fullName evidence="4">CRISPR-associated endoribonuclease</fullName>
    </recommendedName>
</protein>
<organism evidence="8 9">
    <name type="scientific">Calorimonas adulescens</name>
    <dbReference type="NCBI Taxonomy" id="2606906"/>
    <lineage>
        <taxon>Bacteria</taxon>
        <taxon>Bacillati</taxon>
        <taxon>Bacillota</taxon>
        <taxon>Clostridia</taxon>
        <taxon>Thermoanaerobacterales</taxon>
        <taxon>Thermoanaerobacteraceae</taxon>
        <taxon>Calorimonas</taxon>
    </lineage>
</organism>
<dbReference type="InterPro" id="IPR010156">
    <property type="entry name" value="CRISPR-assoc_prot_Cas6"/>
</dbReference>
<evidence type="ECO:0000259" key="7">
    <source>
        <dbReference type="Pfam" id="PF01881"/>
    </source>
</evidence>
<sequence>MRIRVRMFTDDMQTLDINYNYFITSYIYHLLNEEDAEFSRLLHDEGFVYGGKHFKLFTYSGLRMLDFYDVNGPYLRFRGKVDLYISSPVVKFMQDLASSMLNMGEMRIGKAILKIEEIEALQEPRFEDGENRFLCLSPITMSTKREIDGKLKPRDMNINEDGFKENLIKNLKRKYELMVQSSAEDKDLHIYFDKEYLKNHPKGKLINFKGTYIKGYLAPFIMSGDKDLMWIAYHAGLGEKNSLGFGMIEKI</sequence>